<dbReference type="InterPro" id="IPR039883">
    <property type="entry name" value="Fcf2/DNTTIP2"/>
</dbReference>
<organism evidence="5 6">
    <name type="scientific">Triangularia setosa</name>
    <dbReference type="NCBI Taxonomy" id="2587417"/>
    <lineage>
        <taxon>Eukaryota</taxon>
        <taxon>Fungi</taxon>
        <taxon>Dikarya</taxon>
        <taxon>Ascomycota</taxon>
        <taxon>Pezizomycotina</taxon>
        <taxon>Sordariomycetes</taxon>
        <taxon>Sordariomycetidae</taxon>
        <taxon>Sordariales</taxon>
        <taxon>Podosporaceae</taxon>
        <taxon>Triangularia</taxon>
    </lineage>
</organism>
<dbReference type="Pfam" id="PF08698">
    <property type="entry name" value="Fcf2"/>
    <property type="match status" value="1"/>
</dbReference>
<dbReference type="InterPro" id="IPR014810">
    <property type="entry name" value="Fcf2_C"/>
</dbReference>
<evidence type="ECO:0000256" key="3">
    <source>
        <dbReference type="SAM" id="MobiDB-lite"/>
    </source>
</evidence>
<dbReference type="GO" id="GO:0005730">
    <property type="term" value="C:nucleolus"/>
    <property type="evidence" value="ECO:0007669"/>
    <property type="project" value="UniProtKB-SubCell"/>
</dbReference>
<reference evidence="5" key="1">
    <citation type="journal article" date="2023" name="Mol. Phylogenet. Evol.">
        <title>Genome-scale phylogeny and comparative genomics of the fungal order Sordariales.</title>
        <authorList>
            <person name="Hensen N."/>
            <person name="Bonometti L."/>
            <person name="Westerberg I."/>
            <person name="Brannstrom I.O."/>
            <person name="Guillou S."/>
            <person name="Cros-Aarteil S."/>
            <person name="Calhoun S."/>
            <person name="Haridas S."/>
            <person name="Kuo A."/>
            <person name="Mondo S."/>
            <person name="Pangilinan J."/>
            <person name="Riley R."/>
            <person name="LaButti K."/>
            <person name="Andreopoulos B."/>
            <person name="Lipzen A."/>
            <person name="Chen C."/>
            <person name="Yan M."/>
            <person name="Daum C."/>
            <person name="Ng V."/>
            <person name="Clum A."/>
            <person name="Steindorff A."/>
            <person name="Ohm R.A."/>
            <person name="Martin F."/>
            <person name="Silar P."/>
            <person name="Natvig D.O."/>
            <person name="Lalanne C."/>
            <person name="Gautier V."/>
            <person name="Ament-Velasquez S.L."/>
            <person name="Kruys A."/>
            <person name="Hutchinson M.I."/>
            <person name="Powell A.J."/>
            <person name="Barry K."/>
            <person name="Miller A.N."/>
            <person name="Grigoriev I.V."/>
            <person name="Debuchy R."/>
            <person name="Gladieux P."/>
            <person name="Hiltunen Thoren M."/>
            <person name="Johannesson H."/>
        </authorList>
    </citation>
    <scope>NUCLEOTIDE SEQUENCE</scope>
    <source>
        <strain evidence="5">CBS 892.96</strain>
    </source>
</reference>
<keyword evidence="2" id="KW-0539">Nucleus</keyword>
<name>A0AAN6WBJ4_9PEZI</name>
<dbReference type="GO" id="GO:0006396">
    <property type="term" value="P:RNA processing"/>
    <property type="evidence" value="ECO:0007669"/>
    <property type="project" value="TreeGrafter"/>
</dbReference>
<dbReference type="AlphaFoldDB" id="A0AAN6WBJ4"/>
<sequence length="203" mass="22665">MASIVSLSETDIDRLLTEAEARIAASNGAFKTVAVEAPATSKAVTITNPGASQQGQQEQMVASKPEKLSVRVPSLPQKKKEEKDNAGKDWFYLGRTELTPELKRDLQALRMRDVIANGKQYFKKDNRKDFVPTYSQVGTIIAGATDGGNQRLTRKERKRTIVEEVLSGSNTAKYKSKFHEIQEKKMSGKKSFYKKLVAGRKKR</sequence>
<feature type="domain" description="Fcf2 pre-rRNA processing C-terminal" evidence="4">
    <location>
        <begin position="82"/>
        <end position="176"/>
    </location>
</feature>
<evidence type="ECO:0000259" key="4">
    <source>
        <dbReference type="Pfam" id="PF08698"/>
    </source>
</evidence>
<protein>
    <submittedName>
        <fullName evidence="5">Fcf2 pre-rRNA processing-domain-containing protein</fullName>
    </submittedName>
</protein>
<accession>A0AAN6WBJ4</accession>
<dbReference type="PANTHER" id="PTHR21686">
    <property type="entry name" value="DEOXYNUCLEOTIDYLTRANSFERASE TERMINAL-INTERACTING PROTEIN 2"/>
    <property type="match status" value="1"/>
</dbReference>
<comment type="subcellular location">
    <subcellularLocation>
        <location evidence="1">Nucleus</location>
        <location evidence="1">Nucleolus</location>
    </subcellularLocation>
</comment>
<evidence type="ECO:0000256" key="1">
    <source>
        <dbReference type="ARBA" id="ARBA00004604"/>
    </source>
</evidence>
<dbReference type="GO" id="GO:0003723">
    <property type="term" value="F:RNA binding"/>
    <property type="evidence" value="ECO:0007669"/>
    <property type="project" value="TreeGrafter"/>
</dbReference>
<reference evidence="5" key="2">
    <citation type="submission" date="2023-05" db="EMBL/GenBank/DDBJ databases">
        <authorList>
            <consortium name="Lawrence Berkeley National Laboratory"/>
            <person name="Steindorff A."/>
            <person name="Hensen N."/>
            <person name="Bonometti L."/>
            <person name="Westerberg I."/>
            <person name="Brannstrom I.O."/>
            <person name="Guillou S."/>
            <person name="Cros-Aarteil S."/>
            <person name="Calhoun S."/>
            <person name="Haridas S."/>
            <person name="Kuo A."/>
            <person name="Mondo S."/>
            <person name="Pangilinan J."/>
            <person name="Riley R."/>
            <person name="Labutti K."/>
            <person name="Andreopoulos B."/>
            <person name="Lipzen A."/>
            <person name="Chen C."/>
            <person name="Yanf M."/>
            <person name="Daum C."/>
            <person name="Ng V."/>
            <person name="Clum A."/>
            <person name="Ohm R."/>
            <person name="Martin F."/>
            <person name="Silar P."/>
            <person name="Natvig D."/>
            <person name="Lalanne C."/>
            <person name="Gautier V."/>
            <person name="Ament-Velasquez S.L."/>
            <person name="Kruys A."/>
            <person name="Hutchinson M.I."/>
            <person name="Powell A.J."/>
            <person name="Barry K."/>
            <person name="Miller A.N."/>
            <person name="Grigoriev I.V."/>
            <person name="Debuchy R."/>
            <person name="Gladieux P."/>
            <person name="Thoren M.H."/>
            <person name="Johannesson H."/>
        </authorList>
    </citation>
    <scope>NUCLEOTIDE SEQUENCE</scope>
    <source>
        <strain evidence="5">CBS 892.96</strain>
    </source>
</reference>
<dbReference type="EMBL" id="MU866176">
    <property type="protein sequence ID" value="KAK4177077.1"/>
    <property type="molecule type" value="Genomic_DNA"/>
</dbReference>
<evidence type="ECO:0000256" key="2">
    <source>
        <dbReference type="ARBA" id="ARBA00023242"/>
    </source>
</evidence>
<feature type="compositionally biased region" description="Polar residues" evidence="3">
    <location>
        <begin position="47"/>
        <end position="60"/>
    </location>
</feature>
<comment type="caution">
    <text evidence="5">The sequence shown here is derived from an EMBL/GenBank/DDBJ whole genome shotgun (WGS) entry which is preliminary data.</text>
</comment>
<keyword evidence="6" id="KW-1185">Reference proteome</keyword>
<gene>
    <name evidence="5" type="ORF">QBC36DRAFT_327892</name>
</gene>
<feature type="region of interest" description="Disordered" evidence="3">
    <location>
        <begin position="47"/>
        <end position="84"/>
    </location>
</feature>
<dbReference type="Proteomes" id="UP001302321">
    <property type="component" value="Unassembled WGS sequence"/>
</dbReference>
<evidence type="ECO:0000313" key="6">
    <source>
        <dbReference type="Proteomes" id="UP001302321"/>
    </source>
</evidence>
<proteinExistence type="predicted"/>
<dbReference type="PANTHER" id="PTHR21686:SF12">
    <property type="entry name" value="DEOXYNUCLEOTIDYLTRANSFERASE TERMINAL-INTERACTING PROTEIN 2"/>
    <property type="match status" value="1"/>
</dbReference>
<evidence type="ECO:0000313" key="5">
    <source>
        <dbReference type="EMBL" id="KAK4177077.1"/>
    </source>
</evidence>